<feature type="region of interest" description="Disordered" evidence="1">
    <location>
        <begin position="1"/>
        <end position="47"/>
    </location>
</feature>
<name>A0A8T0FIG5_ARGBR</name>
<evidence type="ECO:0000256" key="1">
    <source>
        <dbReference type="SAM" id="MobiDB-lite"/>
    </source>
</evidence>
<protein>
    <submittedName>
        <fullName evidence="2">Uncharacterized protein</fullName>
    </submittedName>
</protein>
<dbReference type="Proteomes" id="UP000807504">
    <property type="component" value="Unassembled WGS sequence"/>
</dbReference>
<dbReference type="AlphaFoldDB" id="A0A8T0FIG5"/>
<evidence type="ECO:0000313" key="3">
    <source>
        <dbReference type="Proteomes" id="UP000807504"/>
    </source>
</evidence>
<feature type="compositionally biased region" description="Polar residues" evidence="1">
    <location>
        <begin position="1"/>
        <end position="23"/>
    </location>
</feature>
<accession>A0A8T0FIG5</accession>
<feature type="region of interest" description="Disordered" evidence="1">
    <location>
        <begin position="68"/>
        <end position="96"/>
    </location>
</feature>
<keyword evidence="3" id="KW-1185">Reference proteome</keyword>
<feature type="compositionally biased region" description="Polar residues" evidence="1">
    <location>
        <begin position="34"/>
        <end position="45"/>
    </location>
</feature>
<comment type="caution">
    <text evidence="2">The sequence shown here is derived from an EMBL/GenBank/DDBJ whole genome shotgun (WGS) entry which is preliminary data.</text>
</comment>
<proteinExistence type="predicted"/>
<reference evidence="2" key="2">
    <citation type="submission" date="2020-06" db="EMBL/GenBank/DDBJ databases">
        <authorList>
            <person name="Sheffer M."/>
        </authorList>
    </citation>
    <scope>NUCLEOTIDE SEQUENCE</scope>
</reference>
<reference evidence="2" key="1">
    <citation type="journal article" date="2020" name="bioRxiv">
        <title>Chromosome-level reference genome of the European wasp spider Argiope bruennichi: a resource for studies on range expansion and evolutionary adaptation.</title>
        <authorList>
            <person name="Sheffer M.M."/>
            <person name="Hoppe A."/>
            <person name="Krehenwinkel H."/>
            <person name="Uhl G."/>
            <person name="Kuss A.W."/>
            <person name="Jensen L."/>
            <person name="Jensen C."/>
            <person name="Gillespie R.G."/>
            <person name="Hoff K.J."/>
            <person name="Prost S."/>
        </authorList>
    </citation>
    <scope>NUCLEOTIDE SEQUENCE</scope>
</reference>
<organism evidence="2 3">
    <name type="scientific">Argiope bruennichi</name>
    <name type="common">Wasp spider</name>
    <name type="synonym">Aranea bruennichi</name>
    <dbReference type="NCBI Taxonomy" id="94029"/>
    <lineage>
        <taxon>Eukaryota</taxon>
        <taxon>Metazoa</taxon>
        <taxon>Ecdysozoa</taxon>
        <taxon>Arthropoda</taxon>
        <taxon>Chelicerata</taxon>
        <taxon>Arachnida</taxon>
        <taxon>Araneae</taxon>
        <taxon>Araneomorphae</taxon>
        <taxon>Entelegynae</taxon>
        <taxon>Araneoidea</taxon>
        <taxon>Araneidae</taxon>
        <taxon>Argiope</taxon>
    </lineage>
</organism>
<dbReference type="EMBL" id="JABXBU010000011">
    <property type="protein sequence ID" value="KAF8791057.1"/>
    <property type="molecule type" value="Genomic_DNA"/>
</dbReference>
<gene>
    <name evidence="2" type="ORF">HNY73_005986</name>
</gene>
<sequence>MNTGKTDTTPKTKNLTQCRQPSRSAIKIPAAGGKNNTELNATTPTGADKKVEEEINIVKEVVYVKNKSEDDEFQLPKRKRSQKANKEFPPNKKPAAIEPVKTQNKYEALINLKNSDDPTTGMSSQPVIPPIMLRRTADYKELIKRLNTVHKIN</sequence>
<evidence type="ECO:0000313" key="2">
    <source>
        <dbReference type="EMBL" id="KAF8791057.1"/>
    </source>
</evidence>